<dbReference type="GO" id="GO:0015846">
    <property type="term" value="P:polyamine transport"/>
    <property type="evidence" value="ECO:0007669"/>
    <property type="project" value="InterPro"/>
</dbReference>
<evidence type="ECO:0000313" key="7">
    <source>
        <dbReference type="Proteomes" id="UP000185999"/>
    </source>
</evidence>
<accession>A0A1N7MW57</accession>
<name>A0A1N7MW57_9GAMM</name>
<feature type="chain" id="PRO_5009943533" evidence="5">
    <location>
        <begin position="27"/>
        <end position="347"/>
    </location>
</feature>
<evidence type="ECO:0000256" key="4">
    <source>
        <dbReference type="ARBA" id="ARBA00022764"/>
    </source>
</evidence>
<comment type="subcellular location">
    <subcellularLocation>
        <location evidence="1">Periplasm</location>
    </subcellularLocation>
</comment>
<dbReference type="GO" id="GO:0042597">
    <property type="term" value="C:periplasmic space"/>
    <property type="evidence" value="ECO:0007669"/>
    <property type="project" value="UniProtKB-SubCell"/>
</dbReference>
<dbReference type="InterPro" id="IPR001188">
    <property type="entry name" value="Sperm_putr-bd"/>
</dbReference>
<organism evidence="6 7">
    <name type="scientific">Neptunomonas antarctica</name>
    <dbReference type="NCBI Taxonomy" id="619304"/>
    <lineage>
        <taxon>Bacteria</taxon>
        <taxon>Pseudomonadati</taxon>
        <taxon>Pseudomonadota</taxon>
        <taxon>Gammaproteobacteria</taxon>
        <taxon>Oceanospirillales</taxon>
        <taxon>Oceanospirillaceae</taxon>
        <taxon>Neptunomonas</taxon>
    </lineage>
</organism>
<dbReference type="Proteomes" id="UP000185999">
    <property type="component" value="Unassembled WGS sequence"/>
</dbReference>
<dbReference type="STRING" id="619304.SAMN05421760_10767"/>
<proteinExistence type="predicted"/>
<reference evidence="7" key="1">
    <citation type="submission" date="2017-01" db="EMBL/GenBank/DDBJ databases">
        <authorList>
            <person name="Varghese N."/>
            <person name="Submissions S."/>
        </authorList>
    </citation>
    <scope>NUCLEOTIDE SEQUENCE [LARGE SCALE GENOMIC DNA]</scope>
    <source>
        <strain evidence="7">DSM 22306</strain>
    </source>
</reference>
<dbReference type="Gene3D" id="3.40.190.10">
    <property type="entry name" value="Periplasmic binding protein-like II"/>
    <property type="match status" value="2"/>
</dbReference>
<keyword evidence="4" id="KW-0574">Periplasm</keyword>
<keyword evidence="2" id="KW-0813">Transport</keyword>
<gene>
    <name evidence="6" type="ORF">SAMN05421760_10767</name>
</gene>
<evidence type="ECO:0000256" key="5">
    <source>
        <dbReference type="SAM" id="SignalP"/>
    </source>
</evidence>
<feature type="signal peptide" evidence="5">
    <location>
        <begin position="1"/>
        <end position="26"/>
    </location>
</feature>
<dbReference type="SUPFAM" id="SSF53850">
    <property type="entry name" value="Periplasmic binding protein-like II"/>
    <property type="match status" value="1"/>
</dbReference>
<dbReference type="OrthoDB" id="9769319at2"/>
<dbReference type="EMBL" id="FTOE01000007">
    <property type="protein sequence ID" value="SIS90322.1"/>
    <property type="molecule type" value="Genomic_DNA"/>
</dbReference>
<dbReference type="PANTHER" id="PTHR30222">
    <property type="entry name" value="SPERMIDINE/PUTRESCINE-BINDING PERIPLASMIC PROTEIN"/>
    <property type="match status" value="1"/>
</dbReference>
<sequence length="347" mass="40009">MCKIFKFTHQLFIFMLLVSNSVSVLAQETLHILAWPGYADADLVQTFEERYKVKVEVTLIDSDDTMWKRMTAGEDVKFDVFAVNTAQLQRYIDVGISIPLTLSNIPNTKKQLPRFRNRAEIPGLIRNGYEYAIPYTYSEMGLIYDRKVFPIPPDSFALMWDKRFQGRVLMYENSEHNFSLAALTLGLKNPFHIPDTDFNRLSGYLVELRRNVRTYYEKPEEATTLFMQNNIALLFANYGSQQLTLLQDAGADIGYVIPKEGALAWLDCWSVTRFSKNVDLAESWINYTLEAQVSQALTLRQGLPNTLQDPPTLNKADKIIWLQQVENSLKRKLLWDKIMSGETLSEF</sequence>
<evidence type="ECO:0000256" key="1">
    <source>
        <dbReference type="ARBA" id="ARBA00004418"/>
    </source>
</evidence>
<protein>
    <submittedName>
        <fullName evidence="6">Putative spermidine/putrescine transport system substrate-binding protein</fullName>
    </submittedName>
</protein>
<dbReference type="Pfam" id="PF13416">
    <property type="entry name" value="SBP_bac_8"/>
    <property type="match status" value="1"/>
</dbReference>
<dbReference type="RefSeq" id="WP_054340751.1">
    <property type="nucleotide sequence ID" value="NZ_FTOE01000007.1"/>
</dbReference>
<dbReference type="InterPro" id="IPR006059">
    <property type="entry name" value="SBP"/>
</dbReference>
<keyword evidence="3 5" id="KW-0732">Signal</keyword>
<dbReference type="AlphaFoldDB" id="A0A1N7MW57"/>
<evidence type="ECO:0000313" key="6">
    <source>
        <dbReference type="EMBL" id="SIS90322.1"/>
    </source>
</evidence>
<dbReference type="PANTHER" id="PTHR30222:SF17">
    <property type="entry name" value="SPERMIDINE_PUTRESCINE-BINDING PERIPLASMIC PROTEIN"/>
    <property type="match status" value="1"/>
</dbReference>
<dbReference type="GO" id="GO:0019808">
    <property type="term" value="F:polyamine binding"/>
    <property type="evidence" value="ECO:0007669"/>
    <property type="project" value="InterPro"/>
</dbReference>
<keyword evidence="7" id="KW-1185">Reference proteome</keyword>
<evidence type="ECO:0000256" key="2">
    <source>
        <dbReference type="ARBA" id="ARBA00022448"/>
    </source>
</evidence>
<dbReference type="PRINTS" id="PR00909">
    <property type="entry name" value="SPERMDNBNDNG"/>
</dbReference>
<evidence type="ECO:0000256" key="3">
    <source>
        <dbReference type="ARBA" id="ARBA00022729"/>
    </source>
</evidence>